<evidence type="ECO:0000256" key="1">
    <source>
        <dbReference type="SAM" id="MobiDB-lite"/>
    </source>
</evidence>
<feature type="compositionally biased region" description="Polar residues" evidence="1">
    <location>
        <begin position="46"/>
        <end position="56"/>
    </location>
</feature>
<proteinExistence type="predicted"/>
<evidence type="ECO:0000313" key="3">
    <source>
        <dbReference type="Proteomes" id="UP000254764"/>
    </source>
</evidence>
<evidence type="ECO:0000313" key="2">
    <source>
        <dbReference type="EMBL" id="SSC68263.1"/>
    </source>
</evidence>
<feature type="region of interest" description="Disordered" evidence="1">
    <location>
        <begin position="1"/>
        <end position="56"/>
    </location>
</feature>
<dbReference type="EMBL" id="UEYP01000006">
    <property type="protein sequence ID" value="SSC68263.1"/>
    <property type="molecule type" value="Genomic_DNA"/>
</dbReference>
<protein>
    <submittedName>
        <fullName evidence="2">Uncharacterized protein</fullName>
    </submittedName>
</protein>
<dbReference type="AlphaFoldDB" id="A0A376ALL1"/>
<gene>
    <name evidence="2" type="ORF">RHIZ70_3971</name>
</gene>
<accession>A0A376ALL1</accession>
<reference evidence="3" key="1">
    <citation type="submission" date="2018-07" db="EMBL/GenBank/DDBJ databases">
        <authorList>
            <person name="Peiro R."/>
            <person name="Begona"/>
            <person name="Cbmso G."/>
            <person name="Lopez M."/>
            <person name="Gonzalez S."/>
        </authorList>
    </citation>
    <scope>NUCLEOTIDE SEQUENCE [LARGE SCALE GENOMIC DNA]</scope>
</reference>
<organism evidence="2 3">
    <name type="scientific">Ciceribacter selenitireducens ATCC BAA-1503</name>
    <dbReference type="NCBI Taxonomy" id="1336235"/>
    <lineage>
        <taxon>Bacteria</taxon>
        <taxon>Pseudomonadati</taxon>
        <taxon>Pseudomonadota</taxon>
        <taxon>Alphaproteobacteria</taxon>
        <taxon>Hyphomicrobiales</taxon>
        <taxon>Rhizobiaceae</taxon>
        <taxon>Ciceribacter</taxon>
    </lineage>
</organism>
<dbReference type="Proteomes" id="UP000254764">
    <property type="component" value="Unassembled WGS sequence"/>
</dbReference>
<sequence>MTVAYARHAQLPVQSRESVKDHGNPSVNRSRPGASEACQGQFGRKGQSTPLVFTGR</sequence>
<keyword evidence="3" id="KW-1185">Reference proteome</keyword>
<name>A0A376ALL1_9HYPH</name>